<dbReference type="EMBL" id="JH413849">
    <property type="protein sequence ID" value="EHL29202.1"/>
    <property type="molecule type" value="Genomic_DNA"/>
</dbReference>
<accession>G9EUC8</accession>
<dbReference type="AlphaFoldDB" id="G9EUC8"/>
<gene>
    <name evidence="1" type="ORF">LDG_8921</name>
</gene>
<proteinExistence type="predicted"/>
<name>G9EUC8_9GAMM</name>
<evidence type="ECO:0000313" key="2">
    <source>
        <dbReference type="Proteomes" id="UP000002770"/>
    </source>
</evidence>
<keyword evidence="2" id="KW-1185">Reference proteome</keyword>
<organism evidence="1 2">
    <name type="scientific">Legionella drancourtii LLAP12</name>
    <dbReference type="NCBI Taxonomy" id="658187"/>
    <lineage>
        <taxon>Bacteria</taxon>
        <taxon>Pseudomonadati</taxon>
        <taxon>Pseudomonadota</taxon>
        <taxon>Gammaproteobacteria</taxon>
        <taxon>Legionellales</taxon>
        <taxon>Legionellaceae</taxon>
        <taxon>Legionella</taxon>
    </lineage>
</organism>
<reference evidence="1 2" key="1">
    <citation type="journal article" date="2011" name="BMC Genomics">
        <title>Insight into cross-talk between intra-amoebal pathogens.</title>
        <authorList>
            <person name="Gimenez G."/>
            <person name="Bertelli C."/>
            <person name="Moliner C."/>
            <person name="Robert C."/>
            <person name="Raoult D."/>
            <person name="Fournier P.E."/>
            <person name="Greub G."/>
        </authorList>
    </citation>
    <scope>NUCLEOTIDE SEQUENCE [LARGE SCALE GENOMIC DNA]</scope>
    <source>
        <strain evidence="1 2">LLAP12</strain>
    </source>
</reference>
<dbReference type="HOGENOM" id="CLU_3345269_0_0_6"/>
<dbReference type="InParanoid" id="G9EUC8"/>
<sequence>MHLILFIMFIQLFSCTKPLIQNDKLPKNEKIIISKHY</sequence>
<dbReference type="STRING" id="658187.LDG_8921"/>
<dbReference type="Proteomes" id="UP000002770">
    <property type="component" value="Unassembled WGS sequence"/>
</dbReference>
<protein>
    <submittedName>
        <fullName evidence="1">Uncharacterized protein</fullName>
    </submittedName>
</protein>
<evidence type="ECO:0000313" key="1">
    <source>
        <dbReference type="EMBL" id="EHL29202.1"/>
    </source>
</evidence>